<evidence type="ECO:0000256" key="9">
    <source>
        <dbReference type="ARBA" id="ARBA00022786"/>
    </source>
</evidence>
<feature type="domain" description="RING-type" evidence="19">
    <location>
        <begin position="293"/>
        <end position="379"/>
    </location>
</feature>
<comment type="subcellular location">
    <subcellularLocation>
        <location evidence="1">Peroxisome membrane</location>
        <topology evidence="1">Multi-pass membrane protein</topology>
    </subcellularLocation>
</comment>
<name>A0A286UN87_9AGAM</name>
<evidence type="ECO:0000313" key="20">
    <source>
        <dbReference type="EMBL" id="PAV21009.1"/>
    </source>
</evidence>
<evidence type="ECO:0000313" key="21">
    <source>
        <dbReference type="Proteomes" id="UP000217199"/>
    </source>
</evidence>
<dbReference type="SUPFAM" id="SSF57850">
    <property type="entry name" value="RING/U-box"/>
    <property type="match status" value="1"/>
</dbReference>
<evidence type="ECO:0000256" key="18">
    <source>
        <dbReference type="SAM" id="MobiDB-lite"/>
    </source>
</evidence>
<comment type="catalytic activity">
    <reaction evidence="16">
        <text>[E2 ubiquitin-conjugating enzyme]-S-ubiquitinyl-L-cysteine + [acceptor protein]-L-cysteine = [E2 ubiquitin-conjugating enzyme]-L-cysteine + [acceptor protein]-S-ubiquitinyl-L-cysteine.</text>
        <dbReference type="EC" id="2.3.2.36"/>
    </reaction>
</comment>
<dbReference type="Gene3D" id="3.30.40.10">
    <property type="entry name" value="Zinc/RING finger domain, C3HC4 (zinc finger)"/>
    <property type="match status" value="1"/>
</dbReference>
<evidence type="ECO:0000259" key="19">
    <source>
        <dbReference type="SMART" id="SM00184"/>
    </source>
</evidence>
<protein>
    <recommendedName>
        <fullName evidence="17">RING-type E3 ubiquitin transferase (cysteine targeting)</fullName>
        <ecNumber evidence="17">2.3.2.36</ecNumber>
    </recommendedName>
    <alternativeName>
        <fullName evidence="15">Peroxin-2</fullName>
    </alternativeName>
</protein>
<keyword evidence="6" id="KW-0812">Transmembrane</keyword>
<keyword evidence="10" id="KW-0862">Zinc</keyword>
<evidence type="ECO:0000256" key="7">
    <source>
        <dbReference type="ARBA" id="ARBA00022723"/>
    </source>
</evidence>
<dbReference type="GO" id="GO:0016562">
    <property type="term" value="P:protein import into peroxisome matrix, receptor recycling"/>
    <property type="evidence" value="ECO:0007669"/>
    <property type="project" value="UniProtKB-ARBA"/>
</dbReference>
<keyword evidence="7" id="KW-0479">Metal-binding</keyword>
<evidence type="ECO:0000256" key="12">
    <source>
        <dbReference type="ARBA" id="ARBA00022989"/>
    </source>
</evidence>
<dbReference type="InParanoid" id="A0A286UN87"/>
<keyword evidence="4" id="KW-0813">Transport</keyword>
<dbReference type="SMART" id="SM00184">
    <property type="entry name" value="RING"/>
    <property type="match status" value="1"/>
</dbReference>
<dbReference type="GO" id="GO:0005778">
    <property type="term" value="C:peroxisomal membrane"/>
    <property type="evidence" value="ECO:0007669"/>
    <property type="project" value="UniProtKB-SubCell"/>
</dbReference>
<dbReference type="InterPro" id="IPR017907">
    <property type="entry name" value="Znf_RING_CS"/>
</dbReference>
<dbReference type="InterPro" id="IPR025654">
    <property type="entry name" value="PEX2/10"/>
</dbReference>
<evidence type="ECO:0000256" key="14">
    <source>
        <dbReference type="ARBA" id="ARBA00023140"/>
    </source>
</evidence>
<comment type="similarity">
    <text evidence="3">Belongs to the pex2/pex10/pex12 family.</text>
</comment>
<evidence type="ECO:0000256" key="15">
    <source>
        <dbReference type="ARBA" id="ARBA00032511"/>
    </source>
</evidence>
<organism evidence="20 21">
    <name type="scientific">Pyrrhoderma noxium</name>
    <dbReference type="NCBI Taxonomy" id="2282107"/>
    <lineage>
        <taxon>Eukaryota</taxon>
        <taxon>Fungi</taxon>
        <taxon>Dikarya</taxon>
        <taxon>Basidiomycota</taxon>
        <taxon>Agaricomycotina</taxon>
        <taxon>Agaricomycetes</taxon>
        <taxon>Hymenochaetales</taxon>
        <taxon>Hymenochaetaceae</taxon>
        <taxon>Pyrrhoderma</taxon>
    </lineage>
</organism>
<reference evidence="20 21" key="1">
    <citation type="journal article" date="2017" name="Mol. Ecol.">
        <title>Comparative and population genomic landscape of Phellinus noxius: A hypervariable fungus causing root rot in trees.</title>
        <authorList>
            <person name="Chung C.L."/>
            <person name="Lee T.J."/>
            <person name="Akiba M."/>
            <person name="Lee H.H."/>
            <person name="Kuo T.H."/>
            <person name="Liu D."/>
            <person name="Ke H.M."/>
            <person name="Yokoi T."/>
            <person name="Roa M.B."/>
            <person name="Lu M.J."/>
            <person name="Chang Y.Y."/>
            <person name="Ann P.J."/>
            <person name="Tsai J.N."/>
            <person name="Chen C.Y."/>
            <person name="Tzean S.S."/>
            <person name="Ota Y."/>
            <person name="Hattori T."/>
            <person name="Sahashi N."/>
            <person name="Liou R.F."/>
            <person name="Kikuchi T."/>
            <person name="Tsai I.J."/>
        </authorList>
    </citation>
    <scope>NUCLEOTIDE SEQUENCE [LARGE SCALE GENOMIC DNA]</scope>
    <source>
        <strain evidence="20 21">FFPRI411160</strain>
    </source>
</reference>
<dbReference type="PROSITE" id="PS00518">
    <property type="entry name" value="ZF_RING_1"/>
    <property type="match status" value="1"/>
</dbReference>
<dbReference type="EC" id="2.3.2.36" evidence="17"/>
<evidence type="ECO:0000256" key="4">
    <source>
        <dbReference type="ARBA" id="ARBA00022448"/>
    </source>
</evidence>
<proteinExistence type="inferred from homology"/>
<dbReference type="AlphaFoldDB" id="A0A286UN87"/>
<evidence type="ECO:0000256" key="13">
    <source>
        <dbReference type="ARBA" id="ARBA00023136"/>
    </source>
</evidence>
<evidence type="ECO:0000256" key="3">
    <source>
        <dbReference type="ARBA" id="ARBA00008704"/>
    </source>
</evidence>
<feature type="region of interest" description="Disordered" evidence="18">
    <location>
        <begin position="315"/>
        <end position="343"/>
    </location>
</feature>
<comment type="pathway">
    <text evidence="2">Protein modification; protein ubiquitination.</text>
</comment>
<evidence type="ECO:0000256" key="1">
    <source>
        <dbReference type="ARBA" id="ARBA00004585"/>
    </source>
</evidence>
<evidence type="ECO:0000256" key="10">
    <source>
        <dbReference type="ARBA" id="ARBA00022833"/>
    </source>
</evidence>
<dbReference type="PANTHER" id="PTHR48178">
    <property type="entry name" value="PEROXISOME BIOGENESIS FACTOR 2"/>
    <property type="match status" value="1"/>
</dbReference>
<dbReference type="Proteomes" id="UP000217199">
    <property type="component" value="Unassembled WGS sequence"/>
</dbReference>
<dbReference type="InterPro" id="IPR013083">
    <property type="entry name" value="Znf_RING/FYVE/PHD"/>
</dbReference>
<comment type="caution">
    <text evidence="20">The sequence shown here is derived from an EMBL/GenBank/DDBJ whole genome shotgun (WGS) entry which is preliminary data.</text>
</comment>
<dbReference type="EMBL" id="NBII01000003">
    <property type="protein sequence ID" value="PAV21009.1"/>
    <property type="molecule type" value="Genomic_DNA"/>
</dbReference>
<evidence type="ECO:0000256" key="16">
    <source>
        <dbReference type="ARBA" id="ARBA00034438"/>
    </source>
</evidence>
<dbReference type="Pfam" id="PF04757">
    <property type="entry name" value="Pex2_Pex12"/>
    <property type="match status" value="1"/>
</dbReference>
<gene>
    <name evidence="20" type="ORF">PNOK_0363600</name>
</gene>
<keyword evidence="5" id="KW-0808">Transferase</keyword>
<dbReference type="InterPro" id="IPR001841">
    <property type="entry name" value="Znf_RING"/>
</dbReference>
<evidence type="ECO:0000256" key="17">
    <source>
        <dbReference type="ARBA" id="ARBA00034523"/>
    </source>
</evidence>
<keyword evidence="21" id="KW-1185">Reference proteome</keyword>
<accession>A0A286UN87</accession>
<dbReference type="InterPro" id="IPR006845">
    <property type="entry name" value="Pex_N"/>
</dbReference>
<dbReference type="PANTHER" id="PTHR48178:SF1">
    <property type="entry name" value="PEROXISOME BIOGENESIS FACTOR 2"/>
    <property type="match status" value="1"/>
</dbReference>
<sequence length="437" mass="49341">MTTTTNFWQQAWNDAEPRLQSLKHSLGISNFSPRALRVGQLDAELLDEELVQLLSDPISKSLVHIYSAFRTNFEPELLLTIKLLLYKFSIWNIGSSYGAKLQDLRYQTNRSIGKGIAPSGLPKGVLAIHALLTTFVPYIRTRLRNYALSNAWPDRPSGDKRRKAWNTIERAESLHACAALMNFVVFLWNGRYRTVADRLLGLRLVPSGRLVNRQVSYEFMNRQMVWHAFTEFLLLILPVFSSRSFRRTYNQVNSGLKNLHWGSILPLGPSEKPGDTSKLEPKGPYALLPNNECAICAENSSFSLSNLTGTSDTHAFSHPISSSTEEAGTNQEPSTGPPSHQITTPYITPCGHTYCYVCISERLMRCIDDGEDGWTCLRCTELVRSCERVQNRYDDSAHTSEGWASEMDDLTSFESDIDMSVDSEYERSSASTMSFDY</sequence>
<keyword evidence="9" id="KW-0833">Ubl conjugation pathway</keyword>
<keyword evidence="13" id="KW-0472">Membrane</keyword>
<dbReference type="GO" id="GO:0016567">
    <property type="term" value="P:protein ubiquitination"/>
    <property type="evidence" value="ECO:0007669"/>
    <property type="project" value="UniProtKB-ARBA"/>
</dbReference>
<keyword evidence="12" id="KW-1133">Transmembrane helix</keyword>
<dbReference type="OrthoDB" id="1701437at2759"/>
<evidence type="ECO:0000256" key="11">
    <source>
        <dbReference type="ARBA" id="ARBA00022927"/>
    </source>
</evidence>
<dbReference type="GO" id="GO:0008270">
    <property type="term" value="F:zinc ion binding"/>
    <property type="evidence" value="ECO:0007669"/>
    <property type="project" value="UniProtKB-KW"/>
</dbReference>
<dbReference type="STRING" id="2282107.A0A286UN87"/>
<keyword evidence="14" id="KW-0576">Peroxisome</keyword>
<evidence type="ECO:0000256" key="2">
    <source>
        <dbReference type="ARBA" id="ARBA00004906"/>
    </source>
</evidence>
<keyword evidence="11" id="KW-0653">Protein transport</keyword>
<evidence type="ECO:0000256" key="5">
    <source>
        <dbReference type="ARBA" id="ARBA00022679"/>
    </source>
</evidence>
<evidence type="ECO:0000256" key="6">
    <source>
        <dbReference type="ARBA" id="ARBA00022692"/>
    </source>
</evidence>
<evidence type="ECO:0000256" key="8">
    <source>
        <dbReference type="ARBA" id="ARBA00022771"/>
    </source>
</evidence>
<keyword evidence="8" id="KW-0863">Zinc-finger</keyword>
<dbReference type="GO" id="GO:0061630">
    <property type="term" value="F:ubiquitin protein ligase activity"/>
    <property type="evidence" value="ECO:0007669"/>
    <property type="project" value="UniProtKB-EC"/>
</dbReference>